<dbReference type="Proteomes" id="UP000525298">
    <property type="component" value="Unassembled WGS sequence"/>
</dbReference>
<dbReference type="Pfam" id="PF00440">
    <property type="entry name" value="TetR_N"/>
    <property type="match status" value="1"/>
</dbReference>
<feature type="DNA-binding region" description="H-T-H motif" evidence="4">
    <location>
        <begin position="39"/>
        <end position="58"/>
    </location>
</feature>
<dbReference type="GO" id="GO:0003677">
    <property type="term" value="F:DNA binding"/>
    <property type="evidence" value="ECO:0007669"/>
    <property type="project" value="UniProtKB-UniRule"/>
</dbReference>
<dbReference type="Gene3D" id="1.10.357.10">
    <property type="entry name" value="Tetracycline Repressor, domain 2"/>
    <property type="match status" value="1"/>
</dbReference>
<evidence type="ECO:0000256" key="4">
    <source>
        <dbReference type="PROSITE-ProRule" id="PRU00335"/>
    </source>
</evidence>
<evidence type="ECO:0000256" key="2">
    <source>
        <dbReference type="ARBA" id="ARBA00023125"/>
    </source>
</evidence>
<dbReference type="SUPFAM" id="SSF46689">
    <property type="entry name" value="Homeodomain-like"/>
    <property type="match status" value="1"/>
</dbReference>
<dbReference type="InterPro" id="IPR036271">
    <property type="entry name" value="Tet_transcr_reg_TetR-rel_C_sf"/>
</dbReference>
<dbReference type="InterPro" id="IPR023772">
    <property type="entry name" value="DNA-bd_HTH_TetR-type_CS"/>
</dbReference>
<dbReference type="PROSITE" id="PS01081">
    <property type="entry name" value="HTH_TETR_1"/>
    <property type="match status" value="1"/>
</dbReference>
<keyword evidence="1" id="KW-0805">Transcription regulation</keyword>
<dbReference type="InterPro" id="IPR050624">
    <property type="entry name" value="HTH-type_Tx_Regulator"/>
</dbReference>
<name>A0A7W0C8S4_9BACT</name>
<keyword evidence="3" id="KW-0804">Transcription</keyword>
<accession>A0A7W0C8S4</accession>
<feature type="domain" description="HTH tetR-type" evidence="5">
    <location>
        <begin position="16"/>
        <end position="76"/>
    </location>
</feature>
<dbReference type="AlphaFoldDB" id="A0A7W0C8S4"/>
<dbReference type="Gene3D" id="1.10.10.60">
    <property type="entry name" value="Homeodomain-like"/>
    <property type="match status" value="1"/>
</dbReference>
<keyword evidence="7" id="KW-1185">Reference proteome</keyword>
<evidence type="ECO:0000259" key="5">
    <source>
        <dbReference type="PROSITE" id="PS50977"/>
    </source>
</evidence>
<keyword evidence="2 4" id="KW-0238">DNA-binding</keyword>
<protein>
    <submittedName>
        <fullName evidence="6">AcrR family transcriptional regulator</fullName>
    </submittedName>
</protein>
<comment type="caution">
    <text evidence="6">The sequence shown here is derived from an EMBL/GenBank/DDBJ whole genome shotgun (WGS) entry which is preliminary data.</text>
</comment>
<organism evidence="6 7">
    <name type="scientific">Desulfosalsimonas propionicica</name>
    <dbReference type="NCBI Taxonomy" id="332175"/>
    <lineage>
        <taxon>Bacteria</taxon>
        <taxon>Pseudomonadati</taxon>
        <taxon>Thermodesulfobacteriota</taxon>
        <taxon>Desulfobacteria</taxon>
        <taxon>Desulfobacterales</taxon>
        <taxon>Desulfosalsimonadaceae</taxon>
        <taxon>Desulfosalsimonas</taxon>
    </lineage>
</organism>
<dbReference type="PROSITE" id="PS50977">
    <property type="entry name" value="HTH_TETR_2"/>
    <property type="match status" value="1"/>
</dbReference>
<dbReference type="FunFam" id="1.10.10.60:FF:000141">
    <property type="entry name" value="TetR family transcriptional regulator"/>
    <property type="match status" value="1"/>
</dbReference>
<evidence type="ECO:0000313" key="6">
    <source>
        <dbReference type="EMBL" id="MBA2881279.1"/>
    </source>
</evidence>
<dbReference type="InterPro" id="IPR001647">
    <property type="entry name" value="HTH_TetR"/>
</dbReference>
<dbReference type="Pfam" id="PF08359">
    <property type="entry name" value="TetR_C_4"/>
    <property type="match status" value="1"/>
</dbReference>
<dbReference type="EMBL" id="JACDUS010000003">
    <property type="protein sequence ID" value="MBA2881279.1"/>
    <property type="molecule type" value="Genomic_DNA"/>
</dbReference>
<evidence type="ECO:0000256" key="3">
    <source>
        <dbReference type="ARBA" id="ARBA00023163"/>
    </source>
</evidence>
<evidence type="ECO:0000256" key="1">
    <source>
        <dbReference type="ARBA" id="ARBA00023015"/>
    </source>
</evidence>
<gene>
    <name evidence="6" type="ORF">HNR65_001605</name>
</gene>
<sequence length="221" mass="25076">MANKAPKSSQKNLKNPKKAAAILKAAEHIFARKGFQTATISDIAKKAKVSEATIYEYFSSKEELLFAIPGEIIQHYQEKNREILPYIHGAANKLRFLIHRHLALYEDNPDYANVVMLILKGNPNFLKTEAYRVVQSSAQNYIQVLEEGIESNEFRPDMDPYVIRAMIWGSIEHLVTRKSLLGKPASLTDLTETLFNTLFIGIRATPEQPPVHINVHMSRSE</sequence>
<dbReference type="PANTHER" id="PTHR43479">
    <property type="entry name" value="ACREF/ENVCD OPERON REPRESSOR-RELATED"/>
    <property type="match status" value="1"/>
</dbReference>
<evidence type="ECO:0000313" key="7">
    <source>
        <dbReference type="Proteomes" id="UP000525298"/>
    </source>
</evidence>
<dbReference type="PANTHER" id="PTHR43479:SF11">
    <property type="entry name" value="ACREF_ENVCD OPERON REPRESSOR-RELATED"/>
    <property type="match status" value="1"/>
</dbReference>
<proteinExistence type="predicted"/>
<dbReference type="SUPFAM" id="SSF48498">
    <property type="entry name" value="Tetracyclin repressor-like, C-terminal domain"/>
    <property type="match status" value="1"/>
</dbReference>
<dbReference type="RefSeq" id="WP_181550926.1">
    <property type="nucleotide sequence ID" value="NZ_JACDUS010000003.1"/>
</dbReference>
<dbReference type="InterPro" id="IPR013570">
    <property type="entry name" value="Tscrpt_reg_YsiA_C"/>
</dbReference>
<dbReference type="PRINTS" id="PR00455">
    <property type="entry name" value="HTHTETR"/>
</dbReference>
<dbReference type="InterPro" id="IPR009057">
    <property type="entry name" value="Homeodomain-like_sf"/>
</dbReference>
<reference evidence="6 7" key="1">
    <citation type="submission" date="2020-07" db="EMBL/GenBank/DDBJ databases">
        <title>Genomic Encyclopedia of Type Strains, Phase IV (KMG-IV): sequencing the most valuable type-strain genomes for metagenomic binning, comparative biology and taxonomic classification.</title>
        <authorList>
            <person name="Goeker M."/>
        </authorList>
    </citation>
    <scope>NUCLEOTIDE SEQUENCE [LARGE SCALE GENOMIC DNA]</scope>
    <source>
        <strain evidence="6 7">DSM 17721</strain>
    </source>
</reference>